<dbReference type="Proteomes" id="UP000275267">
    <property type="component" value="Unassembled WGS sequence"/>
</dbReference>
<gene>
    <name evidence="1" type="ORF">C2845_PM10G14820</name>
</gene>
<name>A0A3L6PA94_PANMI</name>
<evidence type="ECO:0000313" key="1">
    <source>
        <dbReference type="EMBL" id="RLM54350.1"/>
    </source>
</evidence>
<sequence>MSISLRHRIRKRREEEDDDMMMFLFPALYLMGSTRGGGEKREMSYIRRDRRG</sequence>
<keyword evidence="2" id="KW-1185">Reference proteome</keyword>
<protein>
    <submittedName>
        <fullName evidence="1">Uncharacterized protein</fullName>
    </submittedName>
</protein>
<organism evidence="1 2">
    <name type="scientific">Panicum miliaceum</name>
    <name type="common">Proso millet</name>
    <name type="synonym">Broomcorn millet</name>
    <dbReference type="NCBI Taxonomy" id="4540"/>
    <lineage>
        <taxon>Eukaryota</taxon>
        <taxon>Viridiplantae</taxon>
        <taxon>Streptophyta</taxon>
        <taxon>Embryophyta</taxon>
        <taxon>Tracheophyta</taxon>
        <taxon>Spermatophyta</taxon>
        <taxon>Magnoliopsida</taxon>
        <taxon>Liliopsida</taxon>
        <taxon>Poales</taxon>
        <taxon>Poaceae</taxon>
        <taxon>PACMAD clade</taxon>
        <taxon>Panicoideae</taxon>
        <taxon>Panicodae</taxon>
        <taxon>Paniceae</taxon>
        <taxon>Panicinae</taxon>
        <taxon>Panicum</taxon>
        <taxon>Panicum sect. Panicum</taxon>
    </lineage>
</organism>
<comment type="caution">
    <text evidence="1">The sequence shown here is derived from an EMBL/GenBank/DDBJ whole genome shotgun (WGS) entry which is preliminary data.</text>
</comment>
<proteinExistence type="predicted"/>
<evidence type="ECO:0000313" key="2">
    <source>
        <dbReference type="Proteomes" id="UP000275267"/>
    </source>
</evidence>
<accession>A0A3L6PA94</accession>
<dbReference type="EMBL" id="PQIB02000018">
    <property type="protein sequence ID" value="RLM54350.1"/>
    <property type="molecule type" value="Genomic_DNA"/>
</dbReference>
<dbReference type="STRING" id="4540.A0A3L6PA94"/>
<dbReference type="AlphaFoldDB" id="A0A3L6PA94"/>
<reference evidence="2" key="1">
    <citation type="journal article" date="2019" name="Nat. Commun.">
        <title>The genome of broomcorn millet.</title>
        <authorList>
            <person name="Zou C."/>
            <person name="Miki D."/>
            <person name="Li D."/>
            <person name="Tang Q."/>
            <person name="Xiao L."/>
            <person name="Rajput S."/>
            <person name="Deng P."/>
            <person name="Jia W."/>
            <person name="Huang R."/>
            <person name="Zhang M."/>
            <person name="Sun Y."/>
            <person name="Hu J."/>
            <person name="Fu X."/>
            <person name="Schnable P.S."/>
            <person name="Li F."/>
            <person name="Zhang H."/>
            <person name="Feng B."/>
            <person name="Zhu X."/>
            <person name="Liu R."/>
            <person name="Schnable J.C."/>
            <person name="Zhu J.-K."/>
            <person name="Zhang H."/>
        </authorList>
    </citation>
    <scope>NUCLEOTIDE SEQUENCE [LARGE SCALE GENOMIC DNA]</scope>
</reference>